<protein>
    <recommendedName>
        <fullName evidence="1">DUF4296 domain-containing protein</fullName>
    </recommendedName>
</protein>
<dbReference type="InterPro" id="IPR025381">
    <property type="entry name" value="DUF4296"/>
</dbReference>
<dbReference type="Proteomes" id="UP000244677">
    <property type="component" value="Chromosome"/>
</dbReference>
<dbReference type="KEGG" id="fki:FK004_06790"/>
<gene>
    <name evidence="2" type="ORF">FK004_06790</name>
</gene>
<evidence type="ECO:0000313" key="3">
    <source>
        <dbReference type="Proteomes" id="UP000244677"/>
    </source>
</evidence>
<organism evidence="2 3">
    <name type="scientific">Flavobacterium kingsejongi</name>
    <dbReference type="NCBI Taxonomy" id="1678728"/>
    <lineage>
        <taxon>Bacteria</taxon>
        <taxon>Pseudomonadati</taxon>
        <taxon>Bacteroidota</taxon>
        <taxon>Flavobacteriia</taxon>
        <taxon>Flavobacteriales</taxon>
        <taxon>Flavobacteriaceae</taxon>
        <taxon>Flavobacterium</taxon>
    </lineage>
</organism>
<feature type="domain" description="DUF4296" evidence="1">
    <location>
        <begin position="32"/>
        <end position="113"/>
    </location>
</feature>
<keyword evidence="3" id="KW-1185">Reference proteome</keyword>
<accession>A0A2S1LMV9</accession>
<sequence>MTVNLFQMKKILGCIIAVLFLVSCSDTPVHKPKKLIKENVMVDILYDMALLQAMKSYNPNMLDVMNINSTNYIYKKYNIDSLQFAQNNEYYASRIEDYQKIYEKVDERLQKTIKASKPKVLPELKKDVVKKAIDSTKKATDSIKLKSNDSLRKISIKKGALKKVK</sequence>
<dbReference type="AlphaFoldDB" id="A0A2S1LMV9"/>
<evidence type="ECO:0000259" key="1">
    <source>
        <dbReference type="Pfam" id="PF14129"/>
    </source>
</evidence>
<dbReference type="EMBL" id="CP020919">
    <property type="protein sequence ID" value="AWG24956.1"/>
    <property type="molecule type" value="Genomic_DNA"/>
</dbReference>
<evidence type="ECO:0000313" key="2">
    <source>
        <dbReference type="EMBL" id="AWG24956.1"/>
    </source>
</evidence>
<dbReference type="Pfam" id="PF14129">
    <property type="entry name" value="DUF4296"/>
    <property type="match status" value="1"/>
</dbReference>
<proteinExistence type="predicted"/>
<name>A0A2S1LMV9_9FLAO</name>
<reference evidence="2 3" key="1">
    <citation type="submission" date="2017-04" db="EMBL/GenBank/DDBJ databases">
        <title>Complete genome sequence of Flavobacterium kingsejong AJ004.</title>
        <authorList>
            <person name="Lee P.C."/>
        </authorList>
    </citation>
    <scope>NUCLEOTIDE SEQUENCE [LARGE SCALE GENOMIC DNA]</scope>
    <source>
        <strain evidence="2 3">AJ004</strain>
    </source>
</reference>